<evidence type="ECO:0000256" key="1">
    <source>
        <dbReference type="ARBA" id="ARBA00008791"/>
    </source>
</evidence>
<dbReference type="CDD" id="cd00293">
    <property type="entry name" value="USP-like"/>
    <property type="match status" value="1"/>
</dbReference>
<dbReference type="Proteomes" id="UP001053296">
    <property type="component" value="Chromosome"/>
</dbReference>
<dbReference type="InterPro" id="IPR006015">
    <property type="entry name" value="Universal_stress_UspA"/>
</dbReference>
<comment type="similarity">
    <text evidence="1">Belongs to the universal stress protein A family.</text>
</comment>
<feature type="domain" description="UspA" evidence="2">
    <location>
        <begin position="4"/>
        <end position="140"/>
    </location>
</feature>
<evidence type="ECO:0000259" key="2">
    <source>
        <dbReference type="Pfam" id="PF00582"/>
    </source>
</evidence>
<accession>A0ABM7P7Z5</accession>
<dbReference type="PANTHER" id="PTHR46268">
    <property type="entry name" value="STRESS RESPONSE PROTEIN NHAX"/>
    <property type="match status" value="1"/>
</dbReference>
<proteinExistence type="inferred from homology"/>
<evidence type="ECO:0000313" key="3">
    <source>
        <dbReference type="EMBL" id="BCS89098.1"/>
    </source>
</evidence>
<sequence length="140" mass="15059">MKITRILLPVDGSRHSDTATEMAMELAGDANISVVLLHVRKTVPTGLGEPNAIELLEYLNKEAENIMAHYRAKLSATNAQVTELIVGGKVAEVICNVAEVEKCDIIVMGSRGKSDFEGLILGSATHKVLHTTDIPVLVVK</sequence>
<gene>
    <name evidence="3" type="ORF">PSDVSF_23400</name>
</gene>
<evidence type="ECO:0000313" key="4">
    <source>
        <dbReference type="Proteomes" id="UP001053296"/>
    </source>
</evidence>
<dbReference type="Pfam" id="PF00582">
    <property type="entry name" value="Usp"/>
    <property type="match status" value="1"/>
</dbReference>
<dbReference type="SUPFAM" id="SSF52402">
    <property type="entry name" value="Adenine nucleotide alpha hydrolases-like"/>
    <property type="match status" value="1"/>
</dbReference>
<dbReference type="PRINTS" id="PR01438">
    <property type="entry name" value="UNVRSLSTRESS"/>
</dbReference>
<keyword evidence="4" id="KW-1185">Reference proteome</keyword>
<protein>
    <submittedName>
        <fullName evidence="3">Universal stress protein</fullName>
    </submittedName>
</protein>
<dbReference type="RefSeq" id="WP_229591087.1">
    <property type="nucleotide sequence ID" value="NZ_AP024485.1"/>
</dbReference>
<organism evidence="3 4">
    <name type="scientific">Pseudodesulfovibrio sediminis</name>
    <dbReference type="NCBI Taxonomy" id="2810563"/>
    <lineage>
        <taxon>Bacteria</taxon>
        <taxon>Pseudomonadati</taxon>
        <taxon>Thermodesulfobacteriota</taxon>
        <taxon>Desulfovibrionia</taxon>
        <taxon>Desulfovibrionales</taxon>
        <taxon>Desulfovibrionaceae</taxon>
    </lineage>
</organism>
<dbReference type="PANTHER" id="PTHR46268:SF6">
    <property type="entry name" value="UNIVERSAL STRESS PROTEIN UP12"/>
    <property type="match status" value="1"/>
</dbReference>
<dbReference type="Gene3D" id="3.40.50.620">
    <property type="entry name" value="HUPs"/>
    <property type="match status" value="1"/>
</dbReference>
<dbReference type="InterPro" id="IPR006016">
    <property type="entry name" value="UspA"/>
</dbReference>
<name>A0ABM7P7Z5_9BACT</name>
<reference evidence="3" key="1">
    <citation type="journal article" date="2022" name="Arch. Microbiol.">
        <title>Pseudodesulfovibrio sediminis sp. nov., a mesophilic and neutrophilic sulfate-reducing bacterium isolated from sediment of a brackish lake.</title>
        <authorList>
            <person name="Takahashi A."/>
            <person name="Kojima H."/>
            <person name="Watanabe M."/>
            <person name="Fukui M."/>
        </authorList>
    </citation>
    <scope>NUCLEOTIDE SEQUENCE</scope>
    <source>
        <strain evidence="3">SF6</strain>
    </source>
</reference>
<dbReference type="EMBL" id="AP024485">
    <property type="protein sequence ID" value="BCS89098.1"/>
    <property type="molecule type" value="Genomic_DNA"/>
</dbReference>
<dbReference type="InterPro" id="IPR014729">
    <property type="entry name" value="Rossmann-like_a/b/a_fold"/>
</dbReference>